<gene>
    <name evidence="3" type="ORF">FA15DRAFT_752498</name>
</gene>
<feature type="region of interest" description="Disordered" evidence="1">
    <location>
        <begin position="1"/>
        <end position="45"/>
    </location>
</feature>
<feature type="compositionally biased region" description="Polar residues" evidence="1">
    <location>
        <begin position="168"/>
        <end position="191"/>
    </location>
</feature>
<evidence type="ECO:0000259" key="2">
    <source>
        <dbReference type="Pfam" id="PF06221"/>
    </source>
</evidence>
<dbReference type="GO" id="GO:0005634">
    <property type="term" value="C:nucleus"/>
    <property type="evidence" value="ECO:0007669"/>
    <property type="project" value="InterPro"/>
</dbReference>
<dbReference type="OrthoDB" id="338816at2759"/>
<dbReference type="GO" id="GO:0180022">
    <property type="term" value="C:RQC-trigger complex"/>
    <property type="evidence" value="ECO:0007669"/>
    <property type="project" value="InterPro"/>
</dbReference>
<feature type="region of interest" description="Disordered" evidence="1">
    <location>
        <begin position="157"/>
        <end position="309"/>
    </location>
</feature>
<accession>A0A5C3LLY5</accession>
<dbReference type="GO" id="GO:0072344">
    <property type="term" value="P:rescue of stalled ribosome"/>
    <property type="evidence" value="ECO:0007669"/>
    <property type="project" value="InterPro"/>
</dbReference>
<protein>
    <recommendedName>
        <fullName evidence="2">TRIP4/RQT4 C2HC5-type zinc finger domain-containing protein</fullName>
    </recommendedName>
</protein>
<proteinExistence type="predicted"/>
<dbReference type="STRING" id="230819.A0A5C3LLY5"/>
<evidence type="ECO:0000256" key="1">
    <source>
        <dbReference type="SAM" id="MobiDB-lite"/>
    </source>
</evidence>
<organism evidence="3 4">
    <name type="scientific">Coprinopsis marcescibilis</name>
    <name type="common">Agaric fungus</name>
    <name type="synonym">Psathyrella marcescibilis</name>
    <dbReference type="NCBI Taxonomy" id="230819"/>
    <lineage>
        <taxon>Eukaryota</taxon>
        <taxon>Fungi</taxon>
        <taxon>Dikarya</taxon>
        <taxon>Basidiomycota</taxon>
        <taxon>Agaricomycotina</taxon>
        <taxon>Agaricomycetes</taxon>
        <taxon>Agaricomycetidae</taxon>
        <taxon>Agaricales</taxon>
        <taxon>Agaricineae</taxon>
        <taxon>Psathyrellaceae</taxon>
        <taxon>Coprinopsis</taxon>
    </lineage>
</organism>
<reference evidence="3 4" key="1">
    <citation type="journal article" date="2019" name="Nat. Ecol. Evol.">
        <title>Megaphylogeny resolves global patterns of mushroom evolution.</title>
        <authorList>
            <person name="Varga T."/>
            <person name="Krizsan K."/>
            <person name="Foldi C."/>
            <person name="Dima B."/>
            <person name="Sanchez-Garcia M."/>
            <person name="Sanchez-Ramirez S."/>
            <person name="Szollosi G.J."/>
            <person name="Szarkandi J.G."/>
            <person name="Papp V."/>
            <person name="Albert L."/>
            <person name="Andreopoulos W."/>
            <person name="Angelini C."/>
            <person name="Antonin V."/>
            <person name="Barry K.W."/>
            <person name="Bougher N.L."/>
            <person name="Buchanan P."/>
            <person name="Buyck B."/>
            <person name="Bense V."/>
            <person name="Catcheside P."/>
            <person name="Chovatia M."/>
            <person name="Cooper J."/>
            <person name="Damon W."/>
            <person name="Desjardin D."/>
            <person name="Finy P."/>
            <person name="Geml J."/>
            <person name="Haridas S."/>
            <person name="Hughes K."/>
            <person name="Justo A."/>
            <person name="Karasinski D."/>
            <person name="Kautmanova I."/>
            <person name="Kiss B."/>
            <person name="Kocsube S."/>
            <person name="Kotiranta H."/>
            <person name="LaButti K.M."/>
            <person name="Lechner B.E."/>
            <person name="Liimatainen K."/>
            <person name="Lipzen A."/>
            <person name="Lukacs Z."/>
            <person name="Mihaltcheva S."/>
            <person name="Morgado L.N."/>
            <person name="Niskanen T."/>
            <person name="Noordeloos M.E."/>
            <person name="Ohm R.A."/>
            <person name="Ortiz-Santana B."/>
            <person name="Ovrebo C."/>
            <person name="Racz N."/>
            <person name="Riley R."/>
            <person name="Savchenko A."/>
            <person name="Shiryaev A."/>
            <person name="Soop K."/>
            <person name="Spirin V."/>
            <person name="Szebenyi C."/>
            <person name="Tomsovsky M."/>
            <person name="Tulloss R.E."/>
            <person name="Uehling J."/>
            <person name="Grigoriev I.V."/>
            <person name="Vagvolgyi C."/>
            <person name="Papp T."/>
            <person name="Martin F.M."/>
            <person name="Miettinen O."/>
            <person name="Hibbett D.S."/>
            <person name="Nagy L.G."/>
        </authorList>
    </citation>
    <scope>NUCLEOTIDE SEQUENCE [LARGE SCALE GENOMIC DNA]</scope>
    <source>
        <strain evidence="3 4">CBS 121175</strain>
    </source>
</reference>
<dbReference type="Proteomes" id="UP000307440">
    <property type="component" value="Unassembled WGS sequence"/>
</dbReference>
<dbReference type="EMBL" id="ML210148">
    <property type="protein sequence ID" value="TFK29701.1"/>
    <property type="molecule type" value="Genomic_DNA"/>
</dbReference>
<name>A0A5C3LLY5_COPMA</name>
<sequence>MRKTAWAKGSSSVPSDRLLPRPSASQPGAGRPGGKQNDRNPRPPKSIEVQKLEEQIEGLRTSALVDPYPKGGCYCRAKVHDLSKITPICMSCGLVLCTVNLPQYSCPYCFEPLLSPLQRDAIVVQLEDDVIATIARETEAREKAIEDARRAIGAFPTLHHSLPGASGSGSATPTVSSARNTPPPSSQQTHKVLSLTGKKNQRVTLSSYTQKPKPAPTEPGTGLGATQEEPERIPEPPVVEPFHASRALDPNRPFENLVGGGGDYVPPRPPPTVASAEHAGAGSKHRRNRGKPKARETENTVPGAAPSAS</sequence>
<feature type="domain" description="TRIP4/RQT4 C2HC5-type zinc finger" evidence="2">
    <location>
        <begin position="72"/>
        <end position="123"/>
    </location>
</feature>
<dbReference type="AlphaFoldDB" id="A0A5C3LLY5"/>
<feature type="compositionally biased region" description="Basic residues" evidence="1">
    <location>
        <begin position="283"/>
        <end position="292"/>
    </location>
</feature>
<dbReference type="InterPro" id="IPR009349">
    <property type="entry name" value="TRIP4/RQT4_C2HC5_Znf"/>
</dbReference>
<dbReference type="GO" id="GO:0008270">
    <property type="term" value="F:zinc ion binding"/>
    <property type="evidence" value="ECO:0007669"/>
    <property type="project" value="InterPro"/>
</dbReference>
<dbReference type="Pfam" id="PF06221">
    <property type="entry name" value="zf-C2HC5"/>
    <property type="match status" value="1"/>
</dbReference>
<keyword evidence="4" id="KW-1185">Reference proteome</keyword>
<evidence type="ECO:0000313" key="3">
    <source>
        <dbReference type="EMBL" id="TFK29701.1"/>
    </source>
</evidence>
<evidence type="ECO:0000313" key="4">
    <source>
        <dbReference type="Proteomes" id="UP000307440"/>
    </source>
</evidence>